<accession>A0ABW8PYT2</accession>
<gene>
    <name evidence="3" type="primary">ybgC</name>
    <name evidence="3" type="ORF">V6U78_10395</name>
</gene>
<dbReference type="RefSeq" id="WP_405340279.1">
    <property type="nucleotide sequence ID" value="NZ_JBANFI010000006.1"/>
</dbReference>
<dbReference type="EMBL" id="JBANFI010000006">
    <property type="protein sequence ID" value="MFK7161445.1"/>
    <property type="molecule type" value="Genomic_DNA"/>
</dbReference>
<comment type="caution">
    <text evidence="3">The sequence shown here is derived from an EMBL/GenBank/DDBJ whole genome shotgun (WGS) entry which is preliminary data.</text>
</comment>
<organism evidence="3 4">
    <name type="scientific">Marinospirillum alkalitolerans</name>
    <dbReference type="NCBI Taxonomy" id="3123374"/>
    <lineage>
        <taxon>Bacteria</taxon>
        <taxon>Pseudomonadati</taxon>
        <taxon>Pseudomonadota</taxon>
        <taxon>Gammaproteobacteria</taxon>
        <taxon>Oceanospirillales</taxon>
        <taxon>Oceanospirillaceae</taxon>
        <taxon>Marinospirillum</taxon>
    </lineage>
</organism>
<dbReference type="Pfam" id="PF13279">
    <property type="entry name" value="4HBT_2"/>
    <property type="match status" value="1"/>
</dbReference>
<evidence type="ECO:0000256" key="2">
    <source>
        <dbReference type="ARBA" id="ARBA00022801"/>
    </source>
</evidence>
<dbReference type="InterPro" id="IPR014166">
    <property type="entry name" value="Tol-Pal_acyl-CoA_thioesterase"/>
</dbReference>
<dbReference type="PANTHER" id="PTHR31793:SF37">
    <property type="entry name" value="ACYL-COA THIOESTER HYDROLASE YBGC"/>
    <property type="match status" value="1"/>
</dbReference>
<sequence>MPSVLSQSFVWPVRVYYEDTDAGGRVYYVNYLKFMERARTEWLRDLGWEQSVLPVLFVVRQAQIDYVAPALLDDALKVDVQLTHQQGARLHFVQQIWRDEVCLCRAEIQVACIDAQTHQPCRLPAELRAALQPKSA</sequence>
<dbReference type="InterPro" id="IPR029069">
    <property type="entry name" value="HotDog_dom_sf"/>
</dbReference>
<name>A0ABW8PYT2_9GAMM</name>
<reference evidence="3 4" key="1">
    <citation type="submission" date="2024-02" db="EMBL/GenBank/DDBJ databases">
        <title>Marinospirillum sp. MEB 164 isolated from Lonar lake sediment.</title>
        <authorList>
            <person name="Joshi A."/>
            <person name="Thite S."/>
        </authorList>
    </citation>
    <scope>NUCLEOTIDE SEQUENCE [LARGE SCALE GENOMIC DNA]</scope>
    <source>
        <strain evidence="3 4">MEB164</strain>
    </source>
</reference>
<dbReference type="PIRSF" id="PIRSF003230">
    <property type="entry name" value="YbgC"/>
    <property type="match status" value="1"/>
</dbReference>
<dbReference type="Gene3D" id="3.10.129.10">
    <property type="entry name" value="Hotdog Thioesterase"/>
    <property type="match status" value="1"/>
</dbReference>
<evidence type="ECO:0000313" key="4">
    <source>
        <dbReference type="Proteomes" id="UP001621714"/>
    </source>
</evidence>
<protein>
    <submittedName>
        <fullName evidence="3">Tol-pal system-associated acyl-CoA thioesterase</fullName>
    </submittedName>
</protein>
<dbReference type="InterPro" id="IPR006684">
    <property type="entry name" value="YbgC/YbaW"/>
</dbReference>
<dbReference type="NCBIfam" id="TIGR00051">
    <property type="entry name" value="YbgC/FadM family acyl-CoA thioesterase"/>
    <property type="match status" value="1"/>
</dbReference>
<evidence type="ECO:0000256" key="1">
    <source>
        <dbReference type="ARBA" id="ARBA00005953"/>
    </source>
</evidence>
<dbReference type="Proteomes" id="UP001621714">
    <property type="component" value="Unassembled WGS sequence"/>
</dbReference>
<proteinExistence type="inferred from homology"/>
<comment type="similarity">
    <text evidence="1">Belongs to the 4-hydroxybenzoyl-CoA thioesterase family.</text>
</comment>
<dbReference type="PANTHER" id="PTHR31793">
    <property type="entry name" value="4-HYDROXYBENZOYL-COA THIOESTERASE FAMILY MEMBER"/>
    <property type="match status" value="1"/>
</dbReference>
<dbReference type="InterPro" id="IPR050563">
    <property type="entry name" value="4-hydroxybenzoyl-CoA_TE"/>
</dbReference>
<keyword evidence="4" id="KW-1185">Reference proteome</keyword>
<keyword evidence="2" id="KW-0378">Hydrolase</keyword>
<evidence type="ECO:0000313" key="3">
    <source>
        <dbReference type="EMBL" id="MFK7161445.1"/>
    </source>
</evidence>
<dbReference type="NCBIfam" id="TIGR02799">
    <property type="entry name" value="thio_ybgC"/>
    <property type="match status" value="1"/>
</dbReference>
<dbReference type="SUPFAM" id="SSF54637">
    <property type="entry name" value="Thioesterase/thiol ester dehydrase-isomerase"/>
    <property type="match status" value="1"/>
</dbReference>
<dbReference type="CDD" id="cd00586">
    <property type="entry name" value="4HBT"/>
    <property type="match status" value="1"/>
</dbReference>